<dbReference type="EMBL" id="CAJVPY010000282">
    <property type="protein sequence ID" value="CAG8462458.1"/>
    <property type="molecule type" value="Genomic_DNA"/>
</dbReference>
<comment type="caution">
    <text evidence="1">The sequence shown here is derived from an EMBL/GenBank/DDBJ whole genome shotgun (WGS) entry which is preliminary data.</text>
</comment>
<organism evidence="1 2">
    <name type="scientific">Dentiscutata erythropus</name>
    <dbReference type="NCBI Taxonomy" id="1348616"/>
    <lineage>
        <taxon>Eukaryota</taxon>
        <taxon>Fungi</taxon>
        <taxon>Fungi incertae sedis</taxon>
        <taxon>Mucoromycota</taxon>
        <taxon>Glomeromycotina</taxon>
        <taxon>Glomeromycetes</taxon>
        <taxon>Diversisporales</taxon>
        <taxon>Gigasporaceae</taxon>
        <taxon>Dentiscutata</taxon>
    </lineage>
</organism>
<dbReference type="OrthoDB" id="2411761at2759"/>
<evidence type="ECO:0000313" key="1">
    <source>
        <dbReference type="EMBL" id="CAG8462458.1"/>
    </source>
</evidence>
<accession>A0A9N8VQ72</accession>
<dbReference type="Proteomes" id="UP000789405">
    <property type="component" value="Unassembled WGS sequence"/>
</dbReference>
<name>A0A9N8VQ72_9GLOM</name>
<protein>
    <submittedName>
        <fullName evidence="1">27207_t:CDS:1</fullName>
    </submittedName>
</protein>
<gene>
    <name evidence="1" type="ORF">DERYTH_LOCUS1073</name>
</gene>
<proteinExistence type="predicted"/>
<dbReference type="AlphaFoldDB" id="A0A9N8VQ72"/>
<reference evidence="1" key="1">
    <citation type="submission" date="2021-06" db="EMBL/GenBank/DDBJ databases">
        <authorList>
            <person name="Kallberg Y."/>
            <person name="Tangrot J."/>
            <person name="Rosling A."/>
        </authorList>
    </citation>
    <scope>NUCLEOTIDE SEQUENCE</scope>
    <source>
        <strain evidence="1">MA453B</strain>
    </source>
</reference>
<evidence type="ECO:0000313" key="2">
    <source>
        <dbReference type="Proteomes" id="UP000789405"/>
    </source>
</evidence>
<sequence length="185" mass="21489">MSALNERLNKDRILYILIQVKNWSTDNKDDDYLCFAIAKLSPEYIKLEKLLYMPFLSLYLQLGSTAKFFNVPTEYIQTCQVKLYKRKIEEVLKDYQIGDNIKTRSEFVKKIRIDDNKSISGAKDTAFREHFQRPLVLFRLFLNIYSCLEQSIPVSTTSPSTITNDLTSSFKQLLTAWIDSTSGNT</sequence>
<keyword evidence="2" id="KW-1185">Reference proteome</keyword>